<feature type="domain" description="C2H2-type" evidence="12">
    <location>
        <begin position="417"/>
        <end position="444"/>
    </location>
</feature>
<feature type="domain" description="C2H2-type" evidence="12">
    <location>
        <begin position="161"/>
        <end position="184"/>
    </location>
</feature>
<sequence length="465" mass="54088">MSVLNSKHCFSRMIEESKLSFLVSDIVHENQNKYCRLCLERVDDDFLRFDDYLNNDIDCFENLAELLKMFLGEEICQDIPGIDVVCVNCADKTLATISFIKNCEKSTQLLHKVFDDLNRTLNIDIESSETGERLYIVVGKEDSKLVFAKKDKIDNVKSIKVKCRECDEIFCNIQQLKEHNETTHDKYTCTKCLEVFLTENDLIEHADSTENFTCPECHQYRCTKKSLKKHQDEQHTNYICKGCGKTFRGLHKLQSHELRHKVKSTCPKCGKHYITKEFYLRHIKLCLENQLDPHPMRSKLVKTHFCDKCGKGYSTPGGLRVHERFVHGNAKPHICKYCNKGFTAPSYLKIHLVTHTGEKKFPCEICQRKFVSKEALLYHTRRHTGEKPYSCQLCDERFVNASTRAEHIKFKHIGPTLLCEICSQKFVTPSFLRQHMKKHHDPTNKLYTEWTSIPSSITEQNVSIS</sequence>
<dbReference type="EnsemblMetazoa" id="XM_038019898.1">
    <property type="protein sequence ID" value="XP_037875826.1"/>
    <property type="gene ID" value="LOC101743210"/>
</dbReference>
<keyword evidence="4" id="KW-0677">Repeat</keyword>
<dbReference type="GO" id="GO:0000978">
    <property type="term" value="F:RNA polymerase II cis-regulatory region sequence-specific DNA binding"/>
    <property type="evidence" value="ECO:0007669"/>
    <property type="project" value="TreeGrafter"/>
</dbReference>
<comment type="similarity">
    <text evidence="2">Belongs to the krueppel C2H2-type zinc-finger protein family.</text>
</comment>
<feature type="domain" description="C2H2-type" evidence="12">
    <location>
        <begin position="361"/>
        <end position="388"/>
    </location>
</feature>
<evidence type="ECO:0000256" key="9">
    <source>
        <dbReference type="ARBA" id="ARBA00023242"/>
    </source>
</evidence>
<evidence type="ECO:0000256" key="8">
    <source>
        <dbReference type="ARBA" id="ARBA00023163"/>
    </source>
</evidence>
<dbReference type="GO" id="GO:0005654">
    <property type="term" value="C:nucleoplasm"/>
    <property type="evidence" value="ECO:0007669"/>
    <property type="project" value="TreeGrafter"/>
</dbReference>
<evidence type="ECO:0000313" key="15">
    <source>
        <dbReference type="Proteomes" id="UP000005204"/>
    </source>
</evidence>
<keyword evidence="8" id="KW-0804">Transcription</keyword>
<dbReference type="SUPFAM" id="SSF57716">
    <property type="entry name" value="Glucocorticoid receptor-like (DNA-binding domain)"/>
    <property type="match status" value="1"/>
</dbReference>
<dbReference type="Proteomes" id="UP000005204">
    <property type="component" value="Unassembled WGS sequence"/>
</dbReference>
<evidence type="ECO:0000256" key="10">
    <source>
        <dbReference type="PROSITE-ProRule" id="PRU00042"/>
    </source>
</evidence>
<dbReference type="AlphaFoldDB" id="A0A8R2R979"/>
<dbReference type="SMART" id="SM00355">
    <property type="entry name" value="ZnF_C2H2"/>
    <property type="match status" value="10"/>
</dbReference>
<name>A0A8R2R979_BOMMO</name>
<evidence type="ECO:0000259" key="13">
    <source>
        <dbReference type="PROSITE" id="PS51915"/>
    </source>
</evidence>
<dbReference type="PANTHER" id="PTHR24399">
    <property type="entry name" value="ZINC FINGER AND BTB DOMAIN-CONTAINING"/>
    <property type="match status" value="1"/>
</dbReference>
<keyword evidence="3 11" id="KW-0479">Metal-binding</keyword>
<feature type="domain" description="C2H2-type" evidence="12">
    <location>
        <begin position="238"/>
        <end position="265"/>
    </location>
</feature>
<keyword evidence="7" id="KW-0805">Transcription regulation</keyword>
<feature type="domain" description="ZAD" evidence="13">
    <location>
        <begin position="33"/>
        <end position="113"/>
    </location>
</feature>
<feature type="binding site" evidence="11">
    <location>
        <position position="38"/>
    </location>
    <ligand>
        <name>Zn(2+)</name>
        <dbReference type="ChEBI" id="CHEBI:29105"/>
    </ligand>
</feature>
<dbReference type="Pfam" id="PF13894">
    <property type="entry name" value="zf-C2H2_4"/>
    <property type="match status" value="1"/>
</dbReference>
<evidence type="ECO:0000256" key="2">
    <source>
        <dbReference type="ARBA" id="ARBA00006991"/>
    </source>
</evidence>
<dbReference type="PROSITE" id="PS50157">
    <property type="entry name" value="ZINC_FINGER_C2H2_2"/>
    <property type="match status" value="7"/>
</dbReference>
<feature type="binding site" evidence="11">
    <location>
        <position position="86"/>
    </location>
    <ligand>
        <name>Zn(2+)</name>
        <dbReference type="ChEBI" id="CHEBI:29105"/>
    </ligand>
</feature>
<feature type="domain" description="C2H2-type" evidence="12">
    <location>
        <begin position="333"/>
        <end position="360"/>
    </location>
</feature>
<evidence type="ECO:0000313" key="14">
    <source>
        <dbReference type="EnsemblMetazoa" id="XP_037875826.1"/>
    </source>
</evidence>
<dbReference type="PROSITE" id="PS51915">
    <property type="entry name" value="ZAD"/>
    <property type="match status" value="1"/>
</dbReference>
<feature type="binding site" evidence="11">
    <location>
        <position position="89"/>
    </location>
    <ligand>
        <name>Zn(2+)</name>
        <dbReference type="ChEBI" id="CHEBI:29105"/>
    </ligand>
</feature>
<evidence type="ECO:0000256" key="5">
    <source>
        <dbReference type="ARBA" id="ARBA00022771"/>
    </source>
</evidence>
<keyword evidence="6 11" id="KW-0862">Zinc</keyword>
<organism evidence="14 15">
    <name type="scientific">Bombyx mori</name>
    <name type="common">Silk moth</name>
    <dbReference type="NCBI Taxonomy" id="7091"/>
    <lineage>
        <taxon>Eukaryota</taxon>
        <taxon>Metazoa</taxon>
        <taxon>Ecdysozoa</taxon>
        <taxon>Arthropoda</taxon>
        <taxon>Hexapoda</taxon>
        <taxon>Insecta</taxon>
        <taxon>Pterygota</taxon>
        <taxon>Neoptera</taxon>
        <taxon>Endopterygota</taxon>
        <taxon>Lepidoptera</taxon>
        <taxon>Glossata</taxon>
        <taxon>Ditrysia</taxon>
        <taxon>Bombycoidea</taxon>
        <taxon>Bombycidae</taxon>
        <taxon>Bombycinae</taxon>
        <taxon>Bombyx</taxon>
    </lineage>
</organism>
<evidence type="ECO:0000256" key="7">
    <source>
        <dbReference type="ARBA" id="ARBA00023015"/>
    </source>
</evidence>
<evidence type="ECO:0000256" key="4">
    <source>
        <dbReference type="ARBA" id="ARBA00022737"/>
    </source>
</evidence>
<dbReference type="PANTHER" id="PTHR24399:SF23">
    <property type="entry name" value="C2H2-TYPE DOMAIN-CONTAINING PROTEIN"/>
    <property type="match status" value="1"/>
</dbReference>
<feature type="domain" description="C2H2-type" evidence="12">
    <location>
        <begin position="304"/>
        <end position="332"/>
    </location>
</feature>
<keyword evidence="15" id="KW-1185">Reference proteome</keyword>
<dbReference type="FunFam" id="3.30.160.60:FF:000193">
    <property type="entry name" value="Zinc finger protein 300"/>
    <property type="match status" value="1"/>
</dbReference>
<evidence type="ECO:0000259" key="12">
    <source>
        <dbReference type="PROSITE" id="PS50157"/>
    </source>
</evidence>
<dbReference type="InterPro" id="IPR013087">
    <property type="entry name" value="Znf_C2H2_type"/>
</dbReference>
<comment type="subcellular location">
    <subcellularLocation>
        <location evidence="1">Nucleus</location>
    </subcellularLocation>
</comment>
<dbReference type="PROSITE" id="PS00028">
    <property type="entry name" value="ZINC_FINGER_C2H2_1"/>
    <property type="match status" value="7"/>
</dbReference>
<feature type="binding site" evidence="11">
    <location>
        <position position="35"/>
    </location>
    <ligand>
        <name>Zn(2+)</name>
        <dbReference type="ChEBI" id="CHEBI:29105"/>
    </ligand>
</feature>
<reference evidence="15" key="1">
    <citation type="journal article" date="2008" name="Insect Biochem. Mol. Biol.">
        <title>The genome of a lepidopteran model insect, the silkworm Bombyx mori.</title>
        <authorList>
            <consortium name="International Silkworm Genome Consortium"/>
        </authorList>
    </citation>
    <scope>NUCLEOTIDE SEQUENCE [LARGE SCALE GENOMIC DNA]</scope>
    <source>
        <strain evidence="15">p50T</strain>
    </source>
</reference>
<evidence type="ECO:0000256" key="3">
    <source>
        <dbReference type="ARBA" id="ARBA00022723"/>
    </source>
</evidence>
<dbReference type="FunFam" id="3.30.160.60:FF:000870">
    <property type="entry name" value="zinc finger protein 197 isoform X1"/>
    <property type="match status" value="1"/>
</dbReference>
<dbReference type="SMART" id="SM00868">
    <property type="entry name" value="zf-AD"/>
    <property type="match status" value="1"/>
</dbReference>
<protein>
    <submittedName>
        <fullName evidence="14">Uncharacterized protein</fullName>
    </submittedName>
</protein>
<keyword evidence="9" id="KW-0539">Nucleus</keyword>
<dbReference type="InterPro" id="IPR012934">
    <property type="entry name" value="Znf_AD"/>
</dbReference>
<dbReference type="Pfam" id="PF00096">
    <property type="entry name" value="zf-C2H2"/>
    <property type="match status" value="5"/>
</dbReference>
<dbReference type="InterPro" id="IPR036236">
    <property type="entry name" value="Znf_C2H2_sf"/>
</dbReference>
<dbReference type="GO" id="GO:0008270">
    <property type="term" value="F:zinc ion binding"/>
    <property type="evidence" value="ECO:0007669"/>
    <property type="project" value="UniProtKB-UniRule"/>
</dbReference>
<reference evidence="14" key="2">
    <citation type="submission" date="2022-06" db="UniProtKB">
        <authorList>
            <consortium name="EnsemblMetazoa"/>
        </authorList>
    </citation>
    <scope>IDENTIFICATION</scope>
    <source>
        <strain evidence="14">p50T (Dazao)</strain>
    </source>
</reference>
<dbReference type="Gene3D" id="3.30.160.60">
    <property type="entry name" value="Classic Zinc Finger"/>
    <property type="match status" value="6"/>
</dbReference>
<dbReference type="GO" id="GO:0001227">
    <property type="term" value="F:DNA-binding transcription repressor activity, RNA polymerase II-specific"/>
    <property type="evidence" value="ECO:0007669"/>
    <property type="project" value="TreeGrafter"/>
</dbReference>
<evidence type="ECO:0000256" key="6">
    <source>
        <dbReference type="ARBA" id="ARBA00022833"/>
    </source>
</evidence>
<evidence type="ECO:0000256" key="1">
    <source>
        <dbReference type="ARBA" id="ARBA00004123"/>
    </source>
</evidence>
<feature type="domain" description="C2H2-type" evidence="12">
    <location>
        <begin position="389"/>
        <end position="417"/>
    </location>
</feature>
<accession>A0A8R2R979</accession>
<proteinExistence type="inferred from homology"/>
<dbReference type="SUPFAM" id="SSF57667">
    <property type="entry name" value="beta-beta-alpha zinc fingers"/>
    <property type="match status" value="3"/>
</dbReference>
<keyword evidence="5 10" id="KW-0863">Zinc-finger</keyword>
<evidence type="ECO:0000256" key="11">
    <source>
        <dbReference type="PROSITE-ProRule" id="PRU01263"/>
    </source>
</evidence>